<dbReference type="AlphaFoldDB" id="A0A853PZV0"/>
<sequence length="56" mass="6651">MQNMYFIIVVANVAINLRKNRIRCLINEYFIMIVPDINGLMTKKAENHPIPRFLFI</sequence>
<dbReference type="Proteomes" id="UP000093197">
    <property type="component" value="Unassembled WGS sequence"/>
</dbReference>
<reference evidence="1 2" key="1">
    <citation type="journal article" date="2016" name="PLoS ONE">
        <title>Genomic Diversity of Enterotoxigenic Strains of Bacteroides fragilis.</title>
        <authorList>
            <person name="Pierce J.V."/>
            <person name="Bernstein H.D."/>
        </authorList>
    </citation>
    <scope>NUCLEOTIDE SEQUENCE [LARGE SCALE GENOMIC DNA]</scope>
    <source>
        <strain evidence="1 2">20793-3</strain>
    </source>
</reference>
<dbReference type="EMBL" id="LIDT01000012">
    <property type="protein sequence ID" value="OCR34330.1"/>
    <property type="molecule type" value="Genomic_DNA"/>
</dbReference>
<name>A0A853PZV0_BACFG</name>
<proteinExistence type="predicted"/>
<protein>
    <submittedName>
        <fullName evidence="1">Uncharacterized protein</fullName>
    </submittedName>
</protein>
<gene>
    <name evidence="1" type="ORF">AC094_11770</name>
</gene>
<evidence type="ECO:0000313" key="2">
    <source>
        <dbReference type="Proteomes" id="UP000093197"/>
    </source>
</evidence>
<comment type="caution">
    <text evidence="1">The sequence shown here is derived from an EMBL/GenBank/DDBJ whole genome shotgun (WGS) entry which is preliminary data.</text>
</comment>
<organism evidence="1 2">
    <name type="scientific">Bacteroides fragilis</name>
    <dbReference type="NCBI Taxonomy" id="817"/>
    <lineage>
        <taxon>Bacteria</taxon>
        <taxon>Pseudomonadati</taxon>
        <taxon>Bacteroidota</taxon>
        <taxon>Bacteroidia</taxon>
        <taxon>Bacteroidales</taxon>
        <taxon>Bacteroidaceae</taxon>
        <taxon>Bacteroides</taxon>
    </lineage>
</organism>
<accession>A0A853PZV0</accession>
<evidence type="ECO:0000313" key="1">
    <source>
        <dbReference type="EMBL" id="OCR34330.1"/>
    </source>
</evidence>